<dbReference type="PANTHER" id="PTHR47331">
    <property type="entry name" value="PHD-TYPE DOMAIN-CONTAINING PROTEIN"/>
    <property type="match status" value="1"/>
</dbReference>
<proteinExistence type="predicted"/>
<organism evidence="1 2">
    <name type="scientific">Araneus ventricosus</name>
    <name type="common">Orbweaver spider</name>
    <name type="synonym">Epeira ventricosa</name>
    <dbReference type="NCBI Taxonomy" id="182803"/>
    <lineage>
        <taxon>Eukaryota</taxon>
        <taxon>Metazoa</taxon>
        <taxon>Ecdysozoa</taxon>
        <taxon>Arthropoda</taxon>
        <taxon>Chelicerata</taxon>
        <taxon>Arachnida</taxon>
        <taxon>Araneae</taxon>
        <taxon>Araneomorphae</taxon>
        <taxon>Entelegynae</taxon>
        <taxon>Araneoidea</taxon>
        <taxon>Araneidae</taxon>
        <taxon>Araneus</taxon>
    </lineage>
</organism>
<dbReference type="PANTHER" id="PTHR47331:SF5">
    <property type="entry name" value="RIBONUCLEASE H"/>
    <property type="match status" value="1"/>
</dbReference>
<reference evidence="1 2" key="1">
    <citation type="journal article" date="2019" name="Sci. Rep.">
        <title>Orb-weaving spider Araneus ventricosus genome elucidates the spidroin gene catalogue.</title>
        <authorList>
            <person name="Kono N."/>
            <person name="Nakamura H."/>
            <person name="Ohtoshi R."/>
            <person name="Moran D.A.P."/>
            <person name="Shinohara A."/>
            <person name="Yoshida Y."/>
            <person name="Fujiwara M."/>
            <person name="Mori M."/>
            <person name="Tomita M."/>
            <person name="Arakawa K."/>
        </authorList>
    </citation>
    <scope>NUCLEOTIDE SEQUENCE [LARGE SCALE GENOMIC DNA]</scope>
</reference>
<gene>
    <name evidence="1" type="ORF">AVEN_111310_1</name>
</gene>
<name>A0A4Y2GJJ6_ARAVE</name>
<protein>
    <submittedName>
        <fullName evidence="1">Uncharacterized protein</fullName>
    </submittedName>
</protein>
<evidence type="ECO:0000313" key="1">
    <source>
        <dbReference type="EMBL" id="GBM52956.1"/>
    </source>
</evidence>
<dbReference type="AlphaFoldDB" id="A0A4Y2GJJ6"/>
<sequence>MRVRGLLDSASSRSYVSDRVVDYLRLQPLKHEKVIHGLFGGKETRPIEHGIYAVEIRDLNGSFSYCCEVFSECRICGFVPKIEDPQVLQILRVNNIELSDVTCNENEIDLLIGADLIGKLLTGRCVQLNVGLTAIHTKLGWTVIGKETGLYSGDDYPIMDSVQTVLSLYVNNASLRELWDIESLGIREPIENVSKRKAFDEQLKEFHEKLTVLPDGRYEVELPWKLDARTNLPDNKDFTLKRQEKAMLRASNRGYLDEYMKIFNEWENLKIIERVPDLEINKNSHYLPHRPVIKNSSETTKVRPVFDASAREKGKPSLNQCLFTGPNLIEALPDILAL</sequence>
<evidence type="ECO:0000313" key="2">
    <source>
        <dbReference type="Proteomes" id="UP000499080"/>
    </source>
</evidence>
<accession>A0A4Y2GJJ6</accession>
<dbReference type="Proteomes" id="UP000499080">
    <property type="component" value="Unassembled WGS sequence"/>
</dbReference>
<keyword evidence="2" id="KW-1185">Reference proteome</keyword>
<comment type="caution">
    <text evidence="1">The sequence shown here is derived from an EMBL/GenBank/DDBJ whole genome shotgun (WGS) entry which is preliminary data.</text>
</comment>
<dbReference type="EMBL" id="BGPR01001401">
    <property type="protein sequence ID" value="GBM52956.1"/>
    <property type="molecule type" value="Genomic_DNA"/>
</dbReference>
<dbReference type="OrthoDB" id="5967017at2759"/>